<dbReference type="GO" id="GO:0006631">
    <property type="term" value="P:fatty acid metabolic process"/>
    <property type="evidence" value="ECO:0007669"/>
    <property type="project" value="TreeGrafter"/>
</dbReference>
<name>A0A975D8Q5_9SPHN</name>
<evidence type="ECO:0000256" key="1">
    <source>
        <dbReference type="ARBA" id="ARBA00006432"/>
    </source>
</evidence>
<proteinExistence type="inferred from homology"/>
<reference evidence="5" key="2">
    <citation type="submission" date="2021-04" db="EMBL/GenBank/DDBJ databases">
        <title>Isolation and genomic analysis of the ibuprofen-degrading bacterium Sphingomonas strain MPO218.</title>
        <authorList>
            <person name="Aulestia M."/>
            <person name="Flores A."/>
            <person name="Mangas E.L."/>
            <person name="Perez-Pulido A.J."/>
            <person name="Santero E."/>
            <person name="Camacho E.M."/>
        </authorList>
    </citation>
    <scope>NUCLEOTIDE SEQUENCE</scope>
    <source>
        <strain evidence="5">MPO218</strain>
        <plasmid evidence="5">pIBU218</plasmid>
    </source>
</reference>
<evidence type="ECO:0000259" key="3">
    <source>
        <dbReference type="Pfam" id="PF00501"/>
    </source>
</evidence>
<dbReference type="Gene3D" id="3.40.50.12780">
    <property type="entry name" value="N-terminal domain of ligase-like"/>
    <property type="match status" value="1"/>
</dbReference>
<dbReference type="SMR" id="A0A975D8Q5"/>
<geneLocation type="plasmid" evidence="5 6">
    <name>pIBU218</name>
</geneLocation>
<evidence type="ECO:0000259" key="4">
    <source>
        <dbReference type="Pfam" id="PF13193"/>
    </source>
</evidence>
<dbReference type="PANTHER" id="PTHR43201:SF5">
    <property type="entry name" value="MEDIUM-CHAIN ACYL-COA LIGASE ACSF2, MITOCHONDRIAL"/>
    <property type="match status" value="1"/>
</dbReference>
<dbReference type="InterPro" id="IPR042099">
    <property type="entry name" value="ANL_N_sf"/>
</dbReference>
<feature type="domain" description="AMP-dependent synthetase/ligase" evidence="3">
    <location>
        <begin position="8"/>
        <end position="376"/>
    </location>
</feature>
<dbReference type="Pfam" id="PF00501">
    <property type="entry name" value="AMP-binding"/>
    <property type="match status" value="1"/>
</dbReference>
<dbReference type="Pfam" id="PF13193">
    <property type="entry name" value="AMP-binding_C"/>
    <property type="match status" value="1"/>
</dbReference>
<protein>
    <submittedName>
        <fullName evidence="5">AMP-binding protein</fullName>
    </submittedName>
</protein>
<gene>
    <name evidence="5" type="ORF">HRJ34_27690</name>
</gene>
<dbReference type="PROSITE" id="PS00455">
    <property type="entry name" value="AMP_BINDING"/>
    <property type="match status" value="1"/>
</dbReference>
<sequence>MLARDLVKRCARNYPTKTAYLCGERSRSWREMDQRSDRFGVALQQLGHRPGEAVAILTQESIEVYEHFFACMKIAAPRVGLNTGYVWPEMLHVLKDSEVKFLLLDTRCRHLLAERLGELKALGITLIGYGAGHGLERDYESLLATAEGEPHWPALAPDDILFVSYTSGTTGVPKGVMLTQEGGVNCILHSLISFGFGPDDVWYMPAASAWVVVILNAFGLGNGMTTVIPDGGYQLQAYLRDIERFRVTVGMLVPTMLQRAIVEIQTNPVYDLSSLRMVVYGSSPATPKLIRDARATFKGIKLLQAYAMTEATGGWISYLTDADHEHALREEIELLKSVGRIGIHYDCSIRDESGQPVPIGQSGEIWLRGNTMMKGYRNLPEATAEAMPDGWLRTNDIGRLDERGYLYLLDRQKFLIITGAVNVFPTTVEAILVEHPAVEEVAVVGVPHPEWGEAVVAVVVRKPSHRDVTVQALIDFCHGKLSRPETPKHVVFVDELPKTSNAKLKKGELKKWLSGGAVPLPWQLEVA</sequence>
<dbReference type="AlphaFoldDB" id="A0A975D8Q5"/>
<dbReference type="GO" id="GO:0031956">
    <property type="term" value="F:medium-chain fatty acid-CoA ligase activity"/>
    <property type="evidence" value="ECO:0007669"/>
    <property type="project" value="TreeGrafter"/>
</dbReference>
<dbReference type="InterPro" id="IPR045851">
    <property type="entry name" value="AMP-bd_C_sf"/>
</dbReference>
<dbReference type="Proteomes" id="UP000664914">
    <property type="component" value="Plasmid pIBU218"/>
</dbReference>
<feature type="domain" description="AMP-binding enzyme C-terminal" evidence="4">
    <location>
        <begin position="428"/>
        <end position="503"/>
    </location>
</feature>
<comment type="similarity">
    <text evidence="1">Belongs to the ATP-dependent AMP-binding enzyme family.</text>
</comment>
<evidence type="ECO:0000313" key="6">
    <source>
        <dbReference type="Proteomes" id="UP000664914"/>
    </source>
</evidence>
<dbReference type="EMBL" id="CP059320">
    <property type="protein sequence ID" value="QTH24858.1"/>
    <property type="molecule type" value="Genomic_DNA"/>
</dbReference>
<dbReference type="Gene3D" id="3.30.300.30">
    <property type="match status" value="1"/>
</dbReference>
<evidence type="ECO:0000313" key="5">
    <source>
        <dbReference type="EMBL" id="QTH24858.1"/>
    </source>
</evidence>
<reference evidence="5" key="1">
    <citation type="submission" date="2020-07" db="EMBL/GenBank/DDBJ databases">
        <authorList>
            <person name="Camacho E."/>
        </authorList>
    </citation>
    <scope>NUCLEOTIDE SEQUENCE</scope>
    <source>
        <strain evidence="5">MPO218</strain>
        <plasmid evidence="5">pIBU218</plasmid>
    </source>
</reference>
<dbReference type="InterPro" id="IPR020845">
    <property type="entry name" value="AMP-binding_CS"/>
</dbReference>
<evidence type="ECO:0000256" key="2">
    <source>
        <dbReference type="ARBA" id="ARBA00022598"/>
    </source>
</evidence>
<dbReference type="RefSeq" id="WP_208634566.1">
    <property type="nucleotide sequence ID" value="NZ_CP059320.1"/>
</dbReference>
<dbReference type="InterPro" id="IPR025110">
    <property type="entry name" value="AMP-bd_C"/>
</dbReference>
<dbReference type="SUPFAM" id="SSF56801">
    <property type="entry name" value="Acetyl-CoA synthetase-like"/>
    <property type="match status" value="1"/>
</dbReference>
<dbReference type="InterPro" id="IPR000873">
    <property type="entry name" value="AMP-dep_synth/lig_dom"/>
</dbReference>
<keyword evidence="5" id="KW-0614">Plasmid</keyword>
<accession>A0A975D8Q5</accession>
<dbReference type="PANTHER" id="PTHR43201">
    <property type="entry name" value="ACYL-COA SYNTHETASE"/>
    <property type="match status" value="1"/>
</dbReference>
<keyword evidence="2" id="KW-0436">Ligase</keyword>
<organism evidence="5 6">
    <name type="scientific">Rhizorhabdus wittichii</name>
    <dbReference type="NCBI Taxonomy" id="160791"/>
    <lineage>
        <taxon>Bacteria</taxon>
        <taxon>Pseudomonadati</taxon>
        <taxon>Pseudomonadota</taxon>
        <taxon>Alphaproteobacteria</taxon>
        <taxon>Sphingomonadales</taxon>
        <taxon>Sphingomonadaceae</taxon>
        <taxon>Rhizorhabdus</taxon>
    </lineage>
</organism>